<dbReference type="STRING" id="688867.SAMN05660236_4684"/>
<dbReference type="InterPro" id="IPR016024">
    <property type="entry name" value="ARM-type_fold"/>
</dbReference>
<accession>A0A1T5M7D2</accession>
<evidence type="ECO:0000313" key="3">
    <source>
        <dbReference type="Proteomes" id="UP000190961"/>
    </source>
</evidence>
<sequence length="374" mass="43720">MMYEQWLHAYGITDEEKVFTFIAMFFFIAAFLFITFILISRFTKNNRQQHEVALRNHFQRSLNAIIIMETTSAVPDSSYRFKIESLKNVMKQSSFARQVMMNQLVALKKTISGSTSKILERIYIELDLHSYSIRKLKRGSWKMKAQGIRELTELNYTDAIHSIRNFLTAKNKTLREETFLALVRLDQDKPLSFLDHYTGELTPWMRINIHYHLSKSDSRRIPDFSQWFTSSNLDVVLFSLSMARQLRQTSAVTKLPELLSHSDVRVVSLTFETITELEAYDLADVVTAKTDTFWNNEKISARLVRCLGRISYTHEHKQAILTYLDHPDYHVRFYATKALYTLDDEARNMLQDFNTEMNGILSGIINHISEPLLQ</sequence>
<keyword evidence="1" id="KW-0812">Transmembrane</keyword>
<keyword evidence="3" id="KW-1185">Reference proteome</keyword>
<keyword evidence="1" id="KW-1133">Transmembrane helix</keyword>
<keyword evidence="1" id="KW-0472">Membrane</keyword>
<evidence type="ECO:0000256" key="1">
    <source>
        <dbReference type="SAM" id="Phobius"/>
    </source>
</evidence>
<dbReference type="EMBL" id="FUZU01000003">
    <property type="protein sequence ID" value="SKC84146.1"/>
    <property type="molecule type" value="Genomic_DNA"/>
</dbReference>
<dbReference type="AlphaFoldDB" id="A0A1T5M7D2"/>
<dbReference type="InterPro" id="IPR011989">
    <property type="entry name" value="ARM-like"/>
</dbReference>
<dbReference type="OrthoDB" id="1454284at2"/>
<feature type="transmembrane region" description="Helical" evidence="1">
    <location>
        <begin position="20"/>
        <end position="39"/>
    </location>
</feature>
<dbReference type="RefSeq" id="WP_079689185.1">
    <property type="nucleotide sequence ID" value="NZ_FUZU01000003.1"/>
</dbReference>
<organism evidence="2 3">
    <name type="scientific">Ohtaekwangia koreensis</name>
    <dbReference type="NCBI Taxonomy" id="688867"/>
    <lineage>
        <taxon>Bacteria</taxon>
        <taxon>Pseudomonadati</taxon>
        <taxon>Bacteroidota</taxon>
        <taxon>Cytophagia</taxon>
        <taxon>Cytophagales</taxon>
        <taxon>Fulvivirgaceae</taxon>
        <taxon>Ohtaekwangia</taxon>
    </lineage>
</organism>
<gene>
    <name evidence="2" type="ORF">SAMN05660236_4684</name>
</gene>
<dbReference type="Gene3D" id="1.25.10.10">
    <property type="entry name" value="Leucine-rich Repeat Variant"/>
    <property type="match status" value="1"/>
</dbReference>
<dbReference type="SUPFAM" id="SSF48371">
    <property type="entry name" value="ARM repeat"/>
    <property type="match status" value="1"/>
</dbReference>
<evidence type="ECO:0008006" key="4">
    <source>
        <dbReference type="Google" id="ProtNLM"/>
    </source>
</evidence>
<proteinExistence type="predicted"/>
<dbReference type="Proteomes" id="UP000190961">
    <property type="component" value="Unassembled WGS sequence"/>
</dbReference>
<name>A0A1T5M7D2_9BACT</name>
<reference evidence="2 3" key="1">
    <citation type="submission" date="2017-02" db="EMBL/GenBank/DDBJ databases">
        <authorList>
            <person name="Peterson S.W."/>
        </authorList>
    </citation>
    <scope>NUCLEOTIDE SEQUENCE [LARGE SCALE GENOMIC DNA]</scope>
    <source>
        <strain evidence="2 3">DSM 25262</strain>
    </source>
</reference>
<protein>
    <recommendedName>
        <fullName evidence="4">HEAT repeat-containing protein</fullName>
    </recommendedName>
</protein>
<evidence type="ECO:0000313" key="2">
    <source>
        <dbReference type="EMBL" id="SKC84146.1"/>
    </source>
</evidence>